<protein>
    <recommendedName>
        <fullName evidence="4">DUF674 domain-containing protein</fullName>
    </recommendedName>
</protein>
<dbReference type="Pfam" id="PF05056">
    <property type="entry name" value="DUF674"/>
    <property type="match status" value="1"/>
</dbReference>
<keyword evidence="3" id="KW-1185">Reference proteome</keyword>
<dbReference type="EMBL" id="JAZDWU010000005">
    <property type="protein sequence ID" value="KAL0003011.1"/>
    <property type="molecule type" value="Genomic_DNA"/>
</dbReference>
<reference evidence="2 3" key="1">
    <citation type="submission" date="2024-01" db="EMBL/GenBank/DDBJ databases">
        <title>A telomere-to-telomere, gap-free genome of sweet tea (Lithocarpus litseifolius).</title>
        <authorList>
            <person name="Zhou J."/>
        </authorList>
    </citation>
    <scope>NUCLEOTIDE SEQUENCE [LARGE SCALE GENOMIC DNA]</scope>
    <source>
        <strain evidence="2">Zhou-2022a</strain>
        <tissue evidence="2">Leaf</tissue>
    </source>
</reference>
<accession>A0AAW2CY65</accession>
<proteinExistence type="predicted"/>
<evidence type="ECO:0008006" key="4">
    <source>
        <dbReference type="Google" id="ProtNLM"/>
    </source>
</evidence>
<gene>
    <name evidence="2" type="ORF">SO802_016792</name>
</gene>
<evidence type="ECO:0000313" key="3">
    <source>
        <dbReference type="Proteomes" id="UP001459277"/>
    </source>
</evidence>
<dbReference type="InterPro" id="IPR007750">
    <property type="entry name" value="DUF674"/>
</dbReference>
<dbReference type="AlphaFoldDB" id="A0AAW2CY65"/>
<feature type="region of interest" description="Disordered" evidence="1">
    <location>
        <begin position="259"/>
        <end position="304"/>
    </location>
</feature>
<feature type="compositionally biased region" description="Acidic residues" evidence="1">
    <location>
        <begin position="293"/>
        <end position="304"/>
    </location>
</feature>
<evidence type="ECO:0000313" key="2">
    <source>
        <dbReference type="EMBL" id="KAL0003011.1"/>
    </source>
</evidence>
<organism evidence="2 3">
    <name type="scientific">Lithocarpus litseifolius</name>
    <dbReference type="NCBI Taxonomy" id="425828"/>
    <lineage>
        <taxon>Eukaryota</taxon>
        <taxon>Viridiplantae</taxon>
        <taxon>Streptophyta</taxon>
        <taxon>Embryophyta</taxon>
        <taxon>Tracheophyta</taxon>
        <taxon>Spermatophyta</taxon>
        <taxon>Magnoliopsida</taxon>
        <taxon>eudicotyledons</taxon>
        <taxon>Gunneridae</taxon>
        <taxon>Pentapetalae</taxon>
        <taxon>rosids</taxon>
        <taxon>fabids</taxon>
        <taxon>Fagales</taxon>
        <taxon>Fagaceae</taxon>
        <taxon>Lithocarpus</taxon>
    </lineage>
</organism>
<feature type="compositionally biased region" description="Low complexity" evidence="1">
    <location>
        <begin position="271"/>
        <end position="289"/>
    </location>
</feature>
<evidence type="ECO:0000256" key="1">
    <source>
        <dbReference type="SAM" id="MobiDB-lite"/>
    </source>
</evidence>
<name>A0AAW2CY65_9ROSI</name>
<dbReference type="PANTHER" id="PTHR33103">
    <property type="entry name" value="OS01G0153900 PROTEIN"/>
    <property type="match status" value="1"/>
</dbReference>
<dbReference type="PANTHER" id="PTHR33103:SF19">
    <property type="entry name" value="OS09G0544700 PROTEIN"/>
    <property type="match status" value="1"/>
</dbReference>
<dbReference type="Proteomes" id="UP001459277">
    <property type="component" value="Unassembled WGS sequence"/>
</dbReference>
<comment type="caution">
    <text evidence="2">The sequence shown here is derived from an EMBL/GenBank/DDBJ whole genome shotgun (WGS) entry which is preliminary data.</text>
</comment>
<sequence length="304" mass="32605">MPCHLSDNLRTKSMEETNVSLRLLINTESQRVLFAEADKNFIDFLFHILSLPVGTFITILTKKGMVGSLGNIYESIENINITYFQPNLNKETLLKSKVHISGGGTGVTLLLPKVKSPSTSSTSRYWYRCPRTYSSSCLSYVSNDSSVKCPSCQGSMNDNVNFVDPPRAMNVGSSSSGEGYVKGVVTYMVTDDLVVKPMSTISCVTLLNRYNVKDVGVLEEKVVDLGIDEGVKLLKASLQSKTVLTDVLLPLLKPEGKLESERQTTMGGNGADAVAAPAGGGAPAAAAANSKDEESDEDTGSGNE</sequence>